<organism evidence="5 6">
    <name type="scientific">Trichuris muris</name>
    <name type="common">Mouse whipworm</name>
    <dbReference type="NCBI Taxonomy" id="70415"/>
    <lineage>
        <taxon>Eukaryota</taxon>
        <taxon>Metazoa</taxon>
        <taxon>Ecdysozoa</taxon>
        <taxon>Nematoda</taxon>
        <taxon>Enoplea</taxon>
        <taxon>Dorylaimia</taxon>
        <taxon>Trichinellida</taxon>
        <taxon>Trichuridae</taxon>
        <taxon>Trichuris</taxon>
    </lineage>
</organism>
<dbReference type="PANTHER" id="PTHR28664">
    <property type="entry name" value="TIGHT JUNCTION-ASSOCIATED PROTEIN 1"/>
    <property type="match status" value="1"/>
</dbReference>
<name>A0A5S6Q5R5_TRIMR</name>
<protein>
    <submittedName>
        <fullName evidence="6 7">Tight junction-associated protein 1</fullName>
    </submittedName>
</protein>
<dbReference type="Proteomes" id="UP000046395">
    <property type="component" value="Unassembled WGS sequence"/>
</dbReference>
<evidence type="ECO:0000313" key="7">
    <source>
        <dbReference type="WBParaSite" id="TMUE_3000012960.1"/>
    </source>
</evidence>
<dbReference type="STRING" id="70415.A0A5S6Q5R5"/>
<evidence type="ECO:0000256" key="3">
    <source>
        <dbReference type="ARBA" id="ARBA00023136"/>
    </source>
</evidence>
<reference evidence="5" key="1">
    <citation type="submission" date="2013-11" db="EMBL/GenBank/DDBJ databases">
        <authorList>
            <person name="Aslett M."/>
        </authorList>
    </citation>
    <scope>NUCLEOTIDE SEQUENCE [LARGE SCALE GENOMIC DNA]</scope>
    <source>
        <strain evidence="5">Edinburgh</strain>
    </source>
</reference>
<dbReference type="GO" id="GO:0016020">
    <property type="term" value="C:membrane"/>
    <property type="evidence" value="ECO:0007669"/>
    <property type="project" value="UniProtKB-SubCell"/>
</dbReference>
<evidence type="ECO:0000256" key="2">
    <source>
        <dbReference type="ARBA" id="ARBA00022553"/>
    </source>
</evidence>
<evidence type="ECO:0000313" key="5">
    <source>
        <dbReference type="Proteomes" id="UP000046395"/>
    </source>
</evidence>
<keyword evidence="3" id="KW-0472">Membrane</keyword>
<sequence>METQNDAQAEIVLWKEKYERLLHTFTLTLENNQKLEDSVLKLIDQSEQDKASMVNEIDHLNQLIAVKDAMTNRLEIERDRYKKDCLLAVNLLQCQPSMYKRTQSSSEKEGTSSGSLAPVDTDSKAGLLACSSATFPPTAVMLPRESPPPELIQSSSQSDNGHSKDILELISLTRNTHVPVQLRECANCSSIILLRDQSVQTDVSSLSNEPLLIDFNTDVQKHSISVNTKEHSILLI</sequence>
<evidence type="ECO:0000256" key="4">
    <source>
        <dbReference type="SAM" id="MobiDB-lite"/>
    </source>
</evidence>
<keyword evidence="5" id="KW-1185">Reference proteome</keyword>
<evidence type="ECO:0000313" key="6">
    <source>
        <dbReference type="WBParaSite" id="TMUE_0000002302.1"/>
    </source>
</evidence>
<accession>A0A5S6Q5R5</accession>
<dbReference type="AlphaFoldDB" id="A0A5S6Q5R5"/>
<dbReference type="InterPro" id="IPR043441">
    <property type="entry name" value="Tjap1/BEGAIN"/>
</dbReference>
<proteinExistence type="predicted"/>
<reference evidence="6 7" key="3">
    <citation type="submission" date="2019-12" db="UniProtKB">
        <authorList>
            <consortium name="WormBaseParasite"/>
        </authorList>
    </citation>
    <scope>IDENTIFICATION</scope>
</reference>
<dbReference type="WBParaSite" id="TMUE_0000002302.1">
    <property type="protein sequence ID" value="TMUE_0000002302.1"/>
    <property type="gene ID" value="WBGene00298150"/>
</dbReference>
<dbReference type="WBParaSite" id="TMUE_3000012960.1">
    <property type="protein sequence ID" value="TMUE_3000012960.1"/>
    <property type="gene ID" value="WBGene00301763"/>
</dbReference>
<feature type="region of interest" description="Disordered" evidence="4">
    <location>
        <begin position="138"/>
        <end position="161"/>
    </location>
</feature>
<reference evidence="5" key="2">
    <citation type="submission" date="2014-03" db="EMBL/GenBank/DDBJ databases">
        <title>The whipworm genome and dual-species transcriptomics of an intimate host-pathogen interaction.</title>
        <authorList>
            <person name="Foth B.J."/>
            <person name="Tsai I.J."/>
            <person name="Reid A.J."/>
            <person name="Bancroft A.J."/>
            <person name="Nichol S."/>
            <person name="Tracey A."/>
            <person name="Holroyd N."/>
            <person name="Cotton J.A."/>
            <person name="Stanley E.J."/>
            <person name="Zarowiecki M."/>
            <person name="Liu J.Z."/>
            <person name="Huckvale T."/>
            <person name="Cooper P.J."/>
            <person name="Grencis R.K."/>
            <person name="Berriman M."/>
        </authorList>
    </citation>
    <scope>NUCLEOTIDE SEQUENCE [LARGE SCALE GENOMIC DNA]</scope>
    <source>
        <strain evidence="5">Edinburgh</strain>
    </source>
</reference>
<evidence type="ECO:0000256" key="1">
    <source>
        <dbReference type="ARBA" id="ARBA00004170"/>
    </source>
</evidence>
<feature type="region of interest" description="Disordered" evidence="4">
    <location>
        <begin position="99"/>
        <end position="118"/>
    </location>
</feature>
<comment type="subcellular location">
    <subcellularLocation>
        <location evidence="1">Membrane</location>
        <topology evidence="1">Peripheral membrane protein</topology>
    </subcellularLocation>
</comment>
<dbReference type="PANTHER" id="PTHR28664:SF4">
    <property type="entry name" value="TIGHT JUNCTION-ASSOCIATED PROTEIN 1"/>
    <property type="match status" value="1"/>
</dbReference>
<keyword evidence="2" id="KW-0597">Phosphoprotein</keyword>